<gene>
    <name evidence="1" type="primary">gb29295</name>
    <name evidence="1" type="ORF">PR202_gb29295</name>
</gene>
<organism evidence="1 2">
    <name type="scientific">Eleusine coracana subsp. coracana</name>
    <dbReference type="NCBI Taxonomy" id="191504"/>
    <lineage>
        <taxon>Eukaryota</taxon>
        <taxon>Viridiplantae</taxon>
        <taxon>Streptophyta</taxon>
        <taxon>Embryophyta</taxon>
        <taxon>Tracheophyta</taxon>
        <taxon>Spermatophyta</taxon>
        <taxon>Magnoliopsida</taxon>
        <taxon>Liliopsida</taxon>
        <taxon>Poales</taxon>
        <taxon>Poaceae</taxon>
        <taxon>PACMAD clade</taxon>
        <taxon>Chloridoideae</taxon>
        <taxon>Cynodonteae</taxon>
        <taxon>Eleusininae</taxon>
        <taxon>Eleusine</taxon>
    </lineage>
</organism>
<dbReference type="EMBL" id="BQKI01000103">
    <property type="protein sequence ID" value="GJN40125.1"/>
    <property type="molecule type" value="Genomic_DNA"/>
</dbReference>
<dbReference type="Proteomes" id="UP001054889">
    <property type="component" value="Unassembled WGS sequence"/>
</dbReference>
<evidence type="ECO:0000313" key="1">
    <source>
        <dbReference type="EMBL" id="GJN40125.1"/>
    </source>
</evidence>
<protein>
    <submittedName>
        <fullName evidence="1">Uncharacterized protein</fullName>
    </submittedName>
</protein>
<evidence type="ECO:0000313" key="2">
    <source>
        <dbReference type="Proteomes" id="UP001054889"/>
    </source>
</evidence>
<reference evidence="1" key="2">
    <citation type="submission" date="2021-12" db="EMBL/GenBank/DDBJ databases">
        <title>Resequencing data analysis of finger millet.</title>
        <authorList>
            <person name="Hatakeyama M."/>
            <person name="Aluri S."/>
            <person name="Balachadran M.T."/>
            <person name="Sivarajan S.R."/>
            <person name="Poveda L."/>
            <person name="Shimizu-Inatsugi R."/>
            <person name="Schlapbach R."/>
            <person name="Sreeman S.M."/>
            <person name="Shimizu K.K."/>
        </authorList>
    </citation>
    <scope>NUCLEOTIDE SEQUENCE</scope>
</reference>
<accession>A0AAV5FZZ3</accession>
<comment type="caution">
    <text evidence="1">The sequence shown here is derived from an EMBL/GenBank/DDBJ whole genome shotgun (WGS) entry which is preliminary data.</text>
</comment>
<keyword evidence="2" id="KW-1185">Reference proteome</keyword>
<name>A0AAV5FZZ3_ELECO</name>
<sequence>MMRRKLQAGGNPTAVVLGAASRARASLFRTPRRRDRAHLGMGRADLKVEEADGGASFPQQQTRGEEEGAALRRLLLLLGDGAGSGGVGRV</sequence>
<dbReference type="AlphaFoldDB" id="A0AAV5FZZ3"/>
<reference evidence="1" key="1">
    <citation type="journal article" date="2018" name="DNA Res.">
        <title>Multiple hybrid de novo genome assembly of finger millet, an orphan allotetraploid crop.</title>
        <authorList>
            <person name="Hatakeyama M."/>
            <person name="Aluri S."/>
            <person name="Balachadran M.T."/>
            <person name="Sivarajan S.R."/>
            <person name="Patrignani A."/>
            <person name="Gruter S."/>
            <person name="Poveda L."/>
            <person name="Shimizu-Inatsugi R."/>
            <person name="Baeten J."/>
            <person name="Francoijs K.J."/>
            <person name="Nataraja K.N."/>
            <person name="Reddy Y.A.N."/>
            <person name="Phadnis S."/>
            <person name="Ravikumar R.L."/>
            <person name="Schlapbach R."/>
            <person name="Sreeman S.M."/>
            <person name="Shimizu K.K."/>
        </authorList>
    </citation>
    <scope>NUCLEOTIDE SEQUENCE</scope>
</reference>
<proteinExistence type="predicted"/>